<evidence type="ECO:0000256" key="6">
    <source>
        <dbReference type="PROSITE-ProRule" id="PRU00176"/>
    </source>
</evidence>
<feature type="compositionally biased region" description="Polar residues" evidence="8">
    <location>
        <begin position="285"/>
        <end position="294"/>
    </location>
</feature>
<dbReference type="SUPFAM" id="SSF90229">
    <property type="entry name" value="CCCH zinc finger"/>
    <property type="match status" value="1"/>
</dbReference>
<dbReference type="AlphaFoldDB" id="A0A0C9URJ8"/>
<feature type="zinc finger region" description="C3H1-type" evidence="7">
    <location>
        <begin position="175"/>
        <end position="203"/>
    </location>
</feature>
<dbReference type="InterPro" id="IPR000504">
    <property type="entry name" value="RRM_dom"/>
</dbReference>
<dbReference type="PANTHER" id="PTHR14398:SF0">
    <property type="entry name" value="ZINC FINGER PROTEIN SWM"/>
    <property type="match status" value="1"/>
</dbReference>
<evidence type="ECO:0000256" key="3">
    <source>
        <dbReference type="ARBA" id="ARBA00022833"/>
    </source>
</evidence>
<keyword evidence="4 6" id="KW-0694">RNA-binding</keyword>
<feature type="region of interest" description="Disordered" evidence="8">
    <location>
        <begin position="785"/>
        <end position="816"/>
    </location>
</feature>
<comment type="function">
    <text evidence="5">May be involved in the turnover of nuclear polyadenylated (pA+) RNA.</text>
</comment>
<dbReference type="CDD" id="cd12257">
    <property type="entry name" value="RRM1_RBM26_like"/>
    <property type="match status" value="1"/>
</dbReference>
<feature type="compositionally biased region" description="Basic residues" evidence="8">
    <location>
        <begin position="807"/>
        <end position="816"/>
    </location>
</feature>
<evidence type="ECO:0008006" key="13">
    <source>
        <dbReference type="Google" id="ProtNLM"/>
    </source>
</evidence>
<dbReference type="Gene3D" id="3.30.70.330">
    <property type="match status" value="1"/>
</dbReference>
<dbReference type="InterPro" id="IPR035979">
    <property type="entry name" value="RBD_domain_sf"/>
</dbReference>
<dbReference type="Pfam" id="PF01480">
    <property type="entry name" value="PWI"/>
    <property type="match status" value="1"/>
</dbReference>
<dbReference type="InterPro" id="IPR012677">
    <property type="entry name" value="Nucleotide-bd_a/b_plait_sf"/>
</dbReference>
<evidence type="ECO:0000259" key="9">
    <source>
        <dbReference type="PROSITE" id="PS50102"/>
    </source>
</evidence>
<keyword evidence="1 7" id="KW-0479">Metal-binding</keyword>
<evidence type="ECO:0000313" key="11">
    <source>
        <dbReference type="EMBL" id="KIJ45498.1"/>
    </source>
</evidence>
<feature type="region of interest" description="Disordered" evidence="8">
    <location>
        <begin position="105"/>
        <end position="159"/>
    </location>
</feature>
<evidence type="ECO:0000256" key="2">
    <source>
        <dbReference type="ARBA" id="ARBA00022771"/>
    </source>
</evidence>
<dbReference type="OrthoDB" id="443401at2759"/>
<dbReference type="SMART" id="SM00356">
    <property type="entry name" value="ZnF_C3H1"/>
    <property type="match status" value="1"/>
</dbReference>
<evidence type="ECO:0000256" key="8">
    <source>
        <dbReference type="SAM" id="MobiDB-lite"/>
    </source>
</evidence>
<dbReference type="PANTHER" id="PTHR14398">
    <property type="entry name" value="RNA RECOGNITION RRM/RNP DOMAIN"/>
    <property type="match status" value="1"/>
</dbReference>
<feature type="region of interest" description="Disordered" evidence="8">
    <location>
        <begin position="551"/>
        <end position="574"/>
    </location>
</feature>
<keyword evidence="12" id="KW-1185">Reference proteome</keyword>
<accession>A0A0C9URJ8</accession>
<feature type="compositionally biased region" description="Gly residues" evidence="8">
    <location>
        <begin position="648"/>
        <end position="657"/>
    </location>
</feature>
<feature type="region of interest" description="Disordered" evidence="8">
    <location>
        <begin position="470"/>
        <end position="499"/>
    </location>
</feature>
<evidence type="ECO:0000256" key="5">
    <source>
        <dbReference type="ARBA" id="ARBA00043866"/>
    </source>
</evidence>
<evidence type="ECO:0000259" key="10">
    <source>
        <dbReference type="PROSITE" id="PS50103"/>
    </source>
</evidence>
<dbReference type="SUPFAM" id="SSF54928">
    <property type="entry name" value="RNA-binding domain, RBD"/>
    <property type="match status" value="1"/>
</dbReference>
<reference evidence="11 12" key="1">
    <citation type="submission" date="2014-06" db="EMBL/GenBank/DDBJ databases">
        <title>Evolutionary Origins and Diversification of the Mycorrhizal Mutualists.</title>
        <authorList>
            <consortium name="DOE Joint Genome Institute"/>
            <consortium name="Mycorrhizal Genomics Consortium"/>
            <person name="Kohler A."/>
            <person name="Kuo A."/>
            <person name="Nagy L.G."/>
            <person name="Floudas D."/>
            <person name="Copeland A."/>
            <person name="Barry K.W."/>
            <person name="Cichocki N."/>
            <person name="Veneault-Fourrey C."/>
            <person name="LaButti K."/>
            <person name="Lindquist E.A."/>
            <person name="Lipzen A."/>
            <person name="Lundell T."/>
            <person name="Morin E."/>
            <person name="Murat C."/>
            <person name="Riley R."/>
            <person name="Ohm R."/>
            <person name="Sun H."/>
            <person name="Tunlid A."/>
            <person name="Henrissat B."/>
            <person name="Grigoriev I.V."/>
            <person name="Hibbett D.S."/>
            <person name="Martin F."/>
        </authorList>
    </citation>
    <scope>NUCLEOTIDE SEQUENCE [LARGE SCALE GENOMIC DNA]</scope>
    <source>
        <strain evidence="11 12">SS14</strain>
    </source>
</reference>
<dbReference type="InterPro" id="IPR045137">
    <property type="entry name" value="RBM26/27"/>
</dbReference>
<dbReference type="GO" id="GO:0005634">
    <property type="term" value="C:nucleus"/>
    <property type="evidence" value="ECO:0007669"/>
    <property type="project" value="TreeGrafter"/>
</dbReference>
<name>A0A0C9URJ8_SPHS4</name>
<keyword evidence="3 7" id="KW-0862">Zinc</keyword>
<dbReference type="GO" id="GO:0003723">
    <property type="term" value="F:RNA binding"/>
    <property type="evidence" value="ECO:0007669"/>
    <property type="project" value="UniProtKB-UniRule"/>
</dbReference>
<protein>
    <recommendedName>
        <fullName evidence="13">C3H1-type domain-containing protein</fullName>
    </recommendedName>
</protein>
<dbReference type="Proteomes" id="UP000054279">
    <property type="component" value="Unassembled WGS sequence"/>
</dbReference>
<dbReference type="GO" id="GO:0008270">
    <property type="term" value="F:zinc ion binding"/>
    <property type="evidence" value="ECO:0007669"/>
    <property type="project" value="UniProtKB-KW"/>
</dbReference>
<feature type="domain" description="C3H1-type" evidence="10">
    <location>
        <begin position="175"/>
        <end position="203"/>
    </location>
</feature>
<gene>
    <name evidence="11" type="ORF">M422DRAFT_74981</name>
</gene>
<proteinExistence type="predicted"/>
<evidence type="ECO:0000313" key="12">
    <source>
        <dbReference type="Proteomes" id="UP000054279"/>
    </source>
</evidence>
<evidence type="ECO:0000256" key="1">
    <source>
        <dbReference type="ARBA" id="ARBA00022723"/>
    </source>
</evidence>
<dbReference type="HOGENOM" id="CLU_017928_0_0_1"/>
<sequence length="816" mass="89558">MLYDESTASSLRPWLIRTLQPICDADPEALADYVIALLKHDAPEPQLRKMFIGQLEEFLEKEAEAFVDSLLAALRTKSYLPYEPVKAETQDGAIPIPLDAFVSTGASSDRRRKRSLEADDNEHPPPKGPRLSSEGFSRYGPANGRGRGRGGHMNPQPHMQMEGQIFPQQVGYGGRPRRGVCRDYHNNGFCARGALCQYSHGEDAVIPQMPYADGAAMMNMGSAAPFIQMYPGFMGLPGTTYDPHESLMDMGPRGRGSRNEGRDPSVIQDLTPADPAEEAGRERTLQPNGFTHNFGTPRRAQQPPQMAMQQPPQMTMQQSPQMAMQQQHAMQAGFNMPMEGVQMQQSAIQQQPGFRRHPKGAFNEPFRNTPRDDKTLVVEKIPEDKLSLEAVNDWFKRFGTVTNVAIDATGSKALVSFSNHTEAYAAWKSEEAVFNNRFVKLFWHRPLEGQGTRGQKALAASAPLVKNMTTGEETKQSNSPPANASSLPQQHPSQRPDPATVAALAARQRLLEKLISEQKVLMSRLSTASTPEEKKEIMDKLKSIQNDMTASPAPVTIPAVPKPANDQPTPLSDKEKLDTDIEMQVQTEIKTEAPGGDSTAALKEKLAQLKAEASKLGLPEAEGDSSQPPYSSSFRPYRGRGFRARGAPRGGFVGRGGPPRSSMKLDNRPRKLLIEDVPATEEAIHAVRTYYQDIGNLESFWKEGDGRVVAQFWTRPAAETALAKGLEIPNVGKVKIGWHTGPAPSSTPITSTSPAPVPASVAVPVPAVDQKKIETDMPVDIPVVARHGEQDDGGWGQAFDDDEGEGRRRRSRSRSF</sequence>
<dbReference type="PROSITE" id="PS50102">
    <property type="entry name" value="RRM"/>
    <property type="match status" value="1"/>
</dbReference>
<dbReference type="PROSITE" id="PS50103">
    <property type="entry name" value="ZF_C3H1"/>
    <property type="match status" value="1"/>
</dbReference>
<dbReference type="Gene3D" id="1.20.1390.10">
    <property type="entry name" value="PWI domain"/>
    <property type="match status" value="1"/>
</dbReference>
<dbReference type="InterPro" id="IPR036855">
    <property type="entry name" value="Znf_CCCH_sf"/>
</dbReference>
<evidence type="ECO:0000256" key="7">
    <source>
        <dbReference type="PROSITE-ProRule" id="PRU00723"/>
    </source>
</evidence>
<dbReference type="EMBL" id="KN837111">
    <property type="protein sequence ID" value="KIJ45498.1"/>
    <property type="molecule type" value="Genomic_DNA"/>
</dbReference>
<dbReference type="InterPro" id="IPR000571">
    <property type="entry name" value="Znf_CCCH"/>
</dbReference>
<feature type="compositionally biased region" description="Basic and acidic residues" evidence="8">
    <location>
        <begin position="115"/>
        <end position="125"/>
    </location>
</feature>
<dbReference type="Pfam" id="PF00642">
    <property type="entry name" value="zf-CCCH"/>
    <property type="match status" value="1"/>
</dbReference>
<organism evidence="11 12">
    <name type="scientific">Sphaerobolus stellatus (strain SS14)</name>
    <dbReference type="NCBI Taxonomy" id="990650"/>
    <lineage>
        <taxon>Eukaryota</taxon>
        <taxon>Fungi</taxon>
        <taxon>Dikarya</taxon>
        <taxon>Basidiomycota</taxon>
        <taxon>Agaricomycotina</taxon>
        <taxon>Agaricomycetes</taxon>
        <taxon>Phallomycetidae</taxon>
        <taxon>Geastrales</taxon>
        <taxon>Sphaerobolaceae</taxon>
        <taxon>Sphaerobolus</taxon>
    </lineage>
</organism>
<evidence type="ECO:0000256" key="4">
    <source>
        <dbReference type="ARBA" id="ARBA00022884"/>
    </source>
</evidence>
<dbReference type="InterPro" id="IPR002483">
    <property type="entry name" value="PWI_dom"/>
</dbReference>
<feature type="compositionally biased region" description="Low complexity" evidence="8">
    <location>
        <begin position="477"/>
        <end position="486"/>
    </location>
</feature>
<keyword evidence="2 7" id="KW-0863">Zinc-finger</keyword>
<feature type="region of interest" description="Disordered" evidence="8">
    <location>
        <begin position="246"/>
        <end position="329"/>
    </location>
</feature>
<feature type="compositionally biased region" description="Low complexity" evidence="8">
    <location>
        <begin position="300"/>
        <end position="329"/>
    </location>
</feature>
<feature type="domain" description="RRM" evidence="9">
    <location>
        <begin position="374"/>
        <end position="446"/>
    </location>
</feature>
<feature type="compositionally biased region" description="Polar residues" evidence="8">
    <location>
        <begin position="624"/>
        <end position="633"/>
    </location>
</feature>
<feature type="region of interest" description="Disordered" evidence="8">
    <location>
        <begin position="617"/>
        <end position="665"/>
    </location>
</feature>